<proteinExistence type="predicted"/>
<name>A0A2T5G5Y5_9BACL</name>
<reference evidence="2 3" key="1">
    <citation type="submission" date="2017-08" db="EMBL/GenBank/DDBJ databases">
        <title>Burning lignite coal seam in the remote Altai Mountains harbors a hydrogen-driven thermophilic microbial community.</title>
        <authorList>
            <person name="Kadnikov V.V."/>
            <person name="Mardanov A.V."/>
            <person name="Ivasenko D."/>
            <person name="Beletsky A.V."/>
            <person name="Karnachuk O.V."/>
            <person name="Ravin N.V."/>
        </authorList>
    </citation>
    <scope>NUCLEOTIDE SEQUENCE [LARGE SCALE GENOMIC DNA]</scope>
    <source>
        <strain evidence="2">AL31</strain>
    </source>
</reference>
<protein>
    <submittedName>
        <fullName evidence="2">Mobile element protein</fullName>
    </submittedName>
</protein>
<feature type="region of interest" description="Disordered" evidence="1">
    <location>
        <begin position="31"/>
        <end position="51"/>
    </location>
</feature>
<evidence type="ECO:0000313" key="2">
    <source>
        <dbReference type="EMBL" id="PTQ51597.1"/>
    </source>
</evidence>
<dbReference type="AlphaFoldDB" id="A0A2T5G5Y5"/>
<comment type="caution">
    <text evidence="2">The sequence shown here is derived from an EMBL/GenBank/DDBJ whole genome shotgun (WGS) entry which is preliminary data.</text>
</comment>
<accession>A0A2T5G5Y5</accession>
<organism evidence="2 3">
    <name type="scientific">Brockia lithotrophica</name>
    <dbReference type="NCBI Taxonomy" id="933949"/>
    <lineage>
        <taxon>Bacteria</taxon>
        <taxon>Bacillati</taxon>
        <taxon>Bacillota</taxon>
        <taxon>Bacilli</taxon>
        <taxon>Bacillales</taxon>
        <taxon>Bacillales Family X. Incertae Sedis</taxon>
        <taxon>Brockia</taxon>
    </lineage>
</organism>
<evidence type="ECO:0000313" key="3">
    <source>
        <dbReference type="Proteomes" id="UP000244016"/>
    </source>
</evidence>
<evidence type="ECO:0000256" key="1">
    <source>
        <dbReference type="SAM" id="MobiDB-lite"/>
    </source>
</evidence>
<sequence length="160" mass="17350">MLVVLFVGLAYLIYSAIFSFGRSDGLFGGAQANSQGPPTPRPSEGGGVSETSGVVEVHPYEHDVVRPGTMVEILYRLPPERVSGDTIDLSGFTFVLDEEQVLPFADVFLTSTQPPLATFRVKLPDRLAPGLHTACFRSNSSGGKLSYPDDQFCWVIQIGR</sequence>
<gene>
    <name evidence="2" type="ORF">BLITH_1235</name>
</gene>
<dbReference type="EMBL" id="PEBW01000004">
    <property type="protein sequence ID" value="PTQ51597.1"/>
    <property type="molecule type" value="Genomic_DNA"/>
</dbReference>
<dbReference type="Proteomes" id="UP000244016">
    <property type="component" value="Unassembled WGS sequence"/>
</dbReference>